<evidence type="ECO:0000313" key="2">
    <source>
        <dbReference type="EMBL" id="KXX75407.1"/>
    </source>
</evidence>
<keyword evidence="1" id="KW-0732">Signal</keyword>
<evidence type="ECO:0000313" key="3">
    <source>
        <dbReference type="Proteomes" id="UP000078237"/>
    </source>
</evidence>
<feature type="signal peptide" evidence="1">
    <location>
        <begin position="1"/>
        <end position="28"/>
    </location>
</feature>
<dbReference type="EMBL" id="LCTW02000273">
    <property type="protein sequence ID" value="KXX75407.1"/>
    <property type="molecule type" value="Genomic_DNA"/>
</dbReference>
<proteinExistence type="predicted"/>
<sequence length="301" mass="34058">MSSLLYKRPVVALTQALAFLFCVPLMLAQPGCRTQSSYNPIVEDYPLNITGMANGTFASIFVVREIAESLLPEGLGFLDEAYHREYELYRDNYIPLLVRALYVHDIRAPDDMWRPPYSLISFEFPFVDALRDGKTPFRYVYAQFIQSGTPSYAMDVARQYQVPHIVPSVFDPECDAYGPYPHALKAIPADGSGRSVVVTAPMQVTREGRPFLRVNMKNVINFPRFNIGEDGQMLCGRTTVFWGAPAMEEETSGQVNVTGSFEFLHELIKGRPQMWDYQVYGIRTGSPFVDDDFVDCRNLAV</sequence>
<dbReference type="VEuPathDB" id="FungiDB:MMYC01_209495"/>
<keyword evidence="3" id="KW-1185">Reference proteome</keyword>
<organism evidence="2 3">
    <name type="scientific">Madurella mycetomatis</name>
    <dbReference type="NCBI Taxonomy" id="100816"/>
    <lineage>
        <taxon>Eukaryota</taxon>
        <taxon>Fungi</taxon>
        <taxon>Dikarya</taxon>
        <taxon>Ascomycota</taxon>
        <taxon>Pezizomycotina</taxon>
        <taxon>Sordariomycetes</taxon>
        <taxon>Sordariomycetidae</taxon>
        <taxon>Sordariales</taxon>
        <taxon>Sordariales incertae sedis</taxon>
        <taxon>Madurella</taxon>
    </lineage>
</organism>
<accession>A0A175VV44</accession>
<name>A0A175VV44_9PEZI</name>
<evidence type="ECO:0000256" key="1">
    <source>
        <dbReference type="SAM" id="SignalP"/>
    </source>
</evidence>
<dbReference type="Proteomes" id="UP000078237">
    <property type="component" value="Unassembled WGS sequence"/>
</dbReference>
<protein>
    <submittedName>
        <fullName evidence="2">Uncharacterized protein</fullName>
    </submittedName>
</protein>
<comment type="caution">
    <text evidence="2">The sequence shown here is derived from an EMBL/GenBank/DDBJ whole genome shotgun (WGS) entry which is preliminary data.</text>
</comment>
<feature type="chain" id="PRO_5008043334" evidence="1">
    <location>
        <begin position="29"/>
        <end position="301"/>
    </location>
</feature>
<gene>
    <name evidence="2" type="ORF">MMYC01_209495</name>
</gene>
<dbReference type="OrthoDB" id="265717at2759"/>
<reference evidence="2 3" key="1">
    <citation type="journal article" date="2016" name="Genome Announc.">
        <title>Genome Sequence of Madurella mycetomatis mm55, Isolated from a Human Mycetoma Case in Sudan.</title>
        <authorList>
            <person name="Smit S."/>
            <person name="Derks M.F."/>
            <person name="Bervoets S."/>
            <person name="Fahal A."/>
            <person name="van Leeuwen W."/>
            <person name="van Belkum A."/>
            <person name="van de Sande W.W."/>
        </authorList>
    </citation>
    <scope>NUCLEOTIDE SEQUENCE [LARGE SCALE GENOMIC DNA]</scope>
    <source>
        <strain evidence="3">mm55</strain>
    </source>
</reference>
<dbReference type="STRING" id="100816.A0A175VV44"/>
<dbReference type="AlphaFoldDB" id="A0A175VV44"/>